<evidence type="ECO:0000313" key="2">
    <source>
        <dbReference type="Proteomes" id="UP001230051"/>
    </source>
</evidence>
<dbReference type="Pfam" id="PF07004">
    <property type="entry name" value="SHIPPO-rpt"/>
    <property type="match status" value="4"/>
</dbReference>
<dbReference type="AlphaFoldDB" id="A0AAD8CUP5"/>
<sequence>MKEGDNEPIILGRMRGPGPGRYGLPSTVGFWKHDPTKQMNPAYSFGMKLEPLPRMKAPGPSYFIDSRVTRVGNNGAPIYSIQGKQKDLTFFRVPGPGTYANEKVRPVNEPRAPVYTMGSRTRYRRCDPNPAPDRYSLHSMLGPNIPNKLSYPSYSITAQSKLGHYAYDWAKSPGPGQHDMPSVNIYLERLPIYSLLARQPPIGKYKKSPGPGAHWPEKVTINYPKAPSYYMGIRHSEFVTPVVVDVKN</sequence>
<reference evidence="1" key="1">
    <citation type="submission" date="2022-02" db="EMBL/GenBank/DDBJ databases">
        <title>Atlantic sturgeon de novo genome assembly.</title>
        <authorList>
            <person name="Stock M."/>
            <person name="Klopp C."/>
            <person name="Guiguen Y."/>
            <person name="Cabau C."/>
            <person name="Parinello H."/>
            <person name="Santidrian Yebra-Pimentel E."/>
            <person name="Kuhl H."/>
            <person name="Dirks R.P."/>
            <person name="Guessner J."/>
            <person name="Wuertz S."/>
            <person name="Du K."/>
            <person name="Schartl M."/>
        </authorList>
    </citation>
    <scope>NUCLEOTIDE SEQUENCE</scope>
    <source>
        <strain evidence="1">STURGEONOMICS-FGT-2020</strain>
        <tissue evidence="1">Whole blood</tissue>
    </source>
</reference>
<comment type="caution">
    <text evidence="1">The sequence shown here is derived from an EMBL/GenBank/DDBJ whole genome shotgun (WGS) entry which is preliminary data.</text>
</comment>
<accession>A0AAD8CUP5</accession>
<protein>
    <submittedName>
        <fullName evidence="1">Outer dense fiber protein 3-like</fullName>
    </submittedName>
</protein>
<dbReference type="InterPro" id="IPR010736">
    <property type="entry name" value="SHIPPO-rpt"/>
</dbReference>
<dbReference type="GO" id="GO:0005856">
    <property type="term" value="C:cytoskeleton"/>
    <property type="evidence" value="ECO:0007669"/>
    <property type="project" value="TreeGrafter"/>
</dbReference>
<organism evidence="1 2">
    <name type="scientific">Acipenser oxyrinchus oxyrinchus</name>
    <dbReference type="NCBI Taxonomy" id="40147"/>
    <lineage>
        <taxon>Eukaryota</taxon>
        <taxon>Metazoa</taxon>
        <taxon>Chordata</taxon>
        <taxon>Craniata</taxon>
        <taxon>Vertebrata</taxon>
        <taxon>Euteleostomi</taxon>
        <taxon>Actinopterygii</taxon>
        <taxon>Chondrostei</taxon>
        <taxon>Acipenseriformes</taxon>
        <taxon>Acipenseridae</taxon>
        <taxon>Acipenser</taxon>
    </lineage>
</organism>
<evidence type="ECO:0000313" key="1">
    <source>
        <dbReference type="EMBL" id="KAK1157928.1"/>
    </source>
</evidence>
<dbReference type="Proteomes" id="UP001230051">
    <property type="component" value="Unassembled WGS sequence"/>
</dbReference>
<keyword evidence="2" id="KW-1185">Reference proteome</keyword>
<dbReference type="InterPro" id="IPR051291">
    <property type="entry name" value="CIMAP"/>
</dbReference>
<dbReference type="EMBL" id="JAGXEW010000025">
    <property type="protein sequence ID" value="KAK1157928.1"/>
    <property type="molecule type" value="Genomic_DNA"/>
</dbReference>
<proteinExistence type="predicted"/>
<name>A0AAD8CUP5_ACIOX</name>
<dbReference type="PANTHER" id="PTHR21580:SF57">
    <property type="entry name" value="OUTER DENSE FIBER OF SPERM TAILS 3-LIKE 2-RELATED"/>
    <property type="match status" value="1"/>
</dbReference>
<dbReference type="PANTHER" id="PTHR21580">
    <property type="entry name" value="SHIPPO-1-RELATED"/>
    <property type="match status" value="1"/>
</dbReference>
<gene>
    <name evidence="1" type="primary">odf3</name>
    <name evidence="1" type="ORF">AOXY_G24120</name>
</gene>